<evidence type="ECO:0008006" key="4">
    <source>
        <dbReference type="Google" id="ProtNLM"/>
    </source>
</evidence>
<dbReference type="Proteomes" id="UP000472676">
    <property type="component" value="Unassembled WGS sequence"/>
</dbReference>
<dbReference type="AlphaFoldDB" id="A0A6M2BVA8"/>
<evidence type="ECO:0000313" key="2">
    <source>
        <dbReference type="EMBL" id="NGY06300.1"/>
    </source>
</evidence>
<gene>
    <name evidence="2" type="ORF">G7Y85_16125</name>
</gene>
<keyword evidence="3" id="KW-1185">Reference proteome</keyword>
<dbReference type="EMBL" id="JAAMOW010000008">
    <property type="protein sequence ID" value="NGY06300.1"/>
    <property type="molecule type" value="Genomic_DNA"/>
</dbReference>
<comment type="caution">
    <text evidence="2">The sequence shown here is derived from an EMBL/GenBank/DDBJ whole genome shotgun (WGS) entry which is preliminary data.</text>
</comment>
<protein>
    <recommendedName>
        <fullName evidence="4">Fibronectin type III domain-containing protein</fullName>
    </recommendedName>
</protein>
<evidence type="ECO:0000256" key="1">
    <source>
        <dbReference type="SAM" id="SignalP"/>
    </source>
</evidence>
<sequence>MTRFFPSLVLLFALSACGNAAAAQGKLATLSASPLASGPSFRVNSYVDRDQQRPSVARAPDGSFVVAWDSDGEDGSVDGVYARRYDAQGVARGDEFRVNVVTRNRQYAPRVAMDGSGGFVVVWLSNSQDALGLEIYARRFDASGTPLGGEFRVDTTGHPAYSQFDVAMAGDGRFVVTWIDRFNILSLSALQQQTLNAQRYASDGSPVGSVITVYQTDLYAVRTPTVTMNDSGAFVVAWYIGPGSIWAHRYSASGQSLGLGGFRVSPVNPQVVVDRPQISSNAAGEFAIAWETSGASDLADTGVYVRRYAANGAAATAATPVDSHLLRNPEIAVSGSSFVVTAQSDAIYAQCVGGAGPGGAAFRVDDSATPYTPLFASVGSDGSGNLVFAWQNLSADGDRSRDVYARLLGPCQP</sequence>
<feature type="chain" id="PRO_5026833244" description="Fibronectin type III domain-containing protein" evidence="1">
    <location>
        <begin position="23"/>
        <end position="413"/>
    </location>
</feature>
<reference evidence="2 3" key="1">
    <citation type="journal article" date="2014" name="Int. J. Syst. Evol. Microbiol.">
        <title>Solimonas terrae sp. nov., isolated from soil.</title>
        <authorList>
            <person name="Kim S.J."/>
            <person name="Moon J.Y."/>
            <person name="Weon H.Y."/>
            <person name="Ahn J.H."/>
            <person name="Chen W.M."/>
            <person name="Kwon S.W."/>
        </authorList>
    </citation>
    <scope>NUCLEOTIDE SEQUENCE [LARGE SCALE GENOMIC DNA]</scope>
    <source>
        <strain evidence="2 3">KIS83-12</strain>
    </source>
</reference>
<feature type="signal peptide" evidence="1">
    <location>
        <begin position="1"/>
        <end position="22"/>
    </location>
</feature>
<organism evidence="2 3">
    <name type="scientific">Solimonas terrae</name>
    <dbReference type="NCBI Taxonomy" id="1396819"/>
    <lineage>
        <taxon>Bacteria</taxon>
        <taxon>Pseudomonadati</taxon>
        <taxon>Pseudomonadota</taxon>
        <taxon>Gammaproteobacteria</taxon>
        <taxon>Nevskiales</taxon>
        <taxon>Nevskiaceae</taxon>
        <taxon>Solimonas</taxon>
    </lineage>
</organism>
<evidence type="ECO:0000313" key="3">
    <source>
        <dbReference type="Proteomes" id="UP000472676"/>
    </source>
</evidence>
<name>A0A6M2BVA8_9GAMM</name>
<dbReference type="RefSeq" id="WP_166259509.1">
    <property type="nucleotide sequence ID" value="NZ_JAAMOW010000008.1"/>
</dbReference>
<keyword evidence="1" id="KW-0732">Signal</keyword>
<accession>A0A6M2BVA8</accession>
<proteinExistence type="predicted"/>
<dbReference type="PROSITE" id="PS51257">
    <property type="entry name" value="PROKAR_LIPOPROTEIN"/>
    <property type="match status" value="1"/>
</dbReference>